<comment type="caution">
    <text evidence="1">The sequence shown here is derived from an EMBL/GenBank/DDBJ whole genome shotgun (WGS) entry which is preliminary data.</text>
</comment>
<protein>
    <submittedName>
        <fullName evidence="1">Uncharacterized protein</fullName>
    </submittedName>
</protein>
<evidence type="ECO:0000313" key="2">
    <source>
        <dbReference type="Proteomes" id="UP001589766"/>
    </source>
</evidence>
<reference evidence="1 2" key="1">
    <citation type="submission" date="2024-09" db="EMBL/GenBank/DDBJ databases">
        <authorList>
            <person name="Sun Q."/>
            <person name="Mori K."/>
        </authorList>
    </citation>
    <scope>NUCLEOTIDE SEQUENCE [LARGE SCALE GENOMIC DNA]</scope>
    <source>
        <strain evidence="1 2">CCM 7609</strain>
    </source>
</reference>
<sequence length="52" mass="6014">MQESTLRSITDTAPIHFWHGYGDLIAIELEDGSKQMYHREDIRAVLQAVLAW</sequence>
<accession>A0ABV6F421</accession>
<dbReference type="EMBL" id="JBHLWH010000021">
    <property type="protein sequence ID" value="MFC0248265.1"/>
    <property type="molecule type" value="Genomic_DNA"/>
</dbReference>
<gene>
    <name evidence="1" type="ORF">ACFFIO_07100</name>
</gene>
<dbReference type="RefSeq" id="WP_378040896.1">
    <property type="nucleotide sequence ID" value="NZ_JBHLWH010000021.1"/>
</dbReference>
<organism evidence="1 2">
    <name type="scientific">Citricoccus parietis</name>
    <dbReference type="NCBI Taxonomy" id="592307"/>
    <lineage>
        <taxon>Bacteria</taxon>
        <taxon>Bacillati</taxon>
        <taxon>Actinomycetota</taxon>
        <taxon>Actinomycetes</taxon>
        <taxon>Micrococcales</taxon>
        <taxon>Micrococcaceae</taxon>
        <taxon>Citricoccus</taxon>
    </lineage>
</organism>
<dbReference type="Proteomes" id="UP001589766">
    <property type="component" value="Unassembled WGS sequence"/>
</dbReference>
<name>A0ABV6F421_9MICC</name>
<keyword evidence="2" id="KW-1185">Reference proteome</keyword>
<evidence type="ECO:0000313" key="1">
    <source>
        <dbReference type="EMBL" id="MFC0248265.1"/>
    </source>
</evidence>
<proteinExistence type="predicted"/>